<sequence>MNRHQIVETIGAEYHRANIEEDEWSYAKDAGTLGDLAQALGGHKPLHFKLDRRFILEDDTGTYAVLVETKQNFVKDDENQLRAYVEEEYALHRGTKVIAILANTNDDRIRVWKSEVDDEHLLSNETVLDDMSHYRHLFSIERQNNREEVMRNTYALNELLHRKGVKERNRSQFVGTCLLYVKDEVSKRCHGGRITKQMNEDLCNRWNQFSAKQMREGISEVLGNLLDGSKNKTKKIQLLNRDVLDDQHVRSLSISDWVEVLSFILMRIYRYIDSDSSEGQDILNLFFITFNKYVGKADKNQAFTPDHITDFMTKLTEVTFKDVVLDECCGSGSFLVQAMVTELAAARRGHTDKEYKKLADDIKQKHIFGIESEEKAYGLSTTNMLIHGDGNSNVEFGSCFDKRQFIAEAHPTVILMNPPYNALPKDIPAEYKNDWNAKEKSGKSEPTKGFVFVKYLSDIAKREDWDGVRLAVLLPMSAAIGTGKRLSGMKETLLHDNTLEAVFSLPAEIFYPGASVQACCMLFTLNRSHYDAEGIPRKQTFFGYYKNDGFIKRKNLGRVEQFDVEGHSLWKKIEKEWLTLYRNKTVKIGLSAMKNVTGADEWLAEAYMETDYSTLTEADFRHTINDYLSYLVKSGHIYENAPNWEWMGNYIKALCSELSNRSRRSSVSSLKIDDWARFKVSDVFIIRNGAGITQDEIDEHPGSFPAVQSGENDNGVMGLIDESYVRQCDYTYTQQPCLTVARSGTAGCVHFFGSGCVVGDSAKILQLKERQGEYVYLFLHTILSHLRYKYSYGRKVTEGKYGDEIIWLPVTHEGHPDWRTMEQYIKALSEQ</sequence>
<feature type="domain" description="Type I restriction modification DNA specificity" evidence="9">
    <location>
        <begin position="673"/>
        <end position="830"/>
    </location>
</feature>
<keyword evidence="3 11" id="KW-0489">Methyltransferase</keyword>
<dbReference type="RefSeq" id="WP_100494570.1">
    <property type="nucleotide sequence ID" value="NZ_PEBJ01000004.1"/>
</dbReference>
<dbReference type="GO" id="GO:0009007">
    <property type="term" value="F:site-specific DNA-methyltransferase (adenine-specific) activity"/>
    <property type="evidence" value="ECO:0007669"/>
    <property type="project" value="UniProtKB-EC"/>
</dbReference>
<dbReference type="OrthoDB" id="9784823at2"/>
<keyword evidence="12" id="KW-1185">Reference proteome</keyword>
<comment type="catalytic activity">
    <reaction evidence="8">
        <text>a 2'-deoxyadenosine in DNA + S-adenosyl-L-methionine = an N(6)-methyl-2'-deoxyadenosine in DNA + S-adenosyl-L-homocysteine + H(+)</text>
        <dbReference type="Rhea" id="RHEA:15197"/>
        <dbReference type="Rhea" id="RHEA-COMP:12418"/>
        <dbReference type="Rhea" id="RHEA-COMP:12419"/>
        <dbReference type="ChEBI" id="CHEBI:15378"/>
        <dbReference type="ChEBI" id="CHEBI:57856"/>
        <dbReference type="ChEBI" id="CHEBI:59789"/>
        <dbReference type="ChEBI" id="CHEBI:90615"/>
        <dbReference type="ChEBI" id="CHEBI:90616"/>
        <dbReference type="EC" id="2.1.1.72"/>
    </reaction>
</comment>
<evidence type="ECO:0000256" key="6">
    <source>
        <dbReference type="ARBA" id="ARBA00022747"/>
    </source>
</evidence>
<evidence type="ECO:0000313" key="11">
    <source>
        <dbReference type="EMBL" id="PJM76625.1"/>
    </source>
</evidence>
<reference evidence="12" key="1">
    <citation type="submission" date="2017-10" db="EMBL/GenBank/DDBJ databases">
        <title>Draft genome sequences of strains TRE 1, TRE 9, TRE H and TRI 7, isolated from tamarins, belonging to four potential novel Bifidobacterium species.</title>
        <authorList>
            <person name="Mattarelli P."/>
            <person name="Modesto M."/>
            <person name="Puglisi E."/>
            <person name="Morelli L."/>
            <person name="Bonetti A."/>
            <person name="Spezio C."/>
            <person name="Sandri C."/>
        </authorList>
    </citation>
    <scope>NUCLEOTIDE SEQUENCE [LARGE SCALE GENOMIC DNA]</scope>
    <source>
        <strain evidence="12">TREH</strain>
    </source>
</reference>
<dbReference type="GO" id="GO:0008170">
    <property type="term" value="F:N-methyltransferase activity"/>
    <property type="evidence" value="ECO:0007669"/>
    <property type="project" value="InterPro"/>
</dbReference>
<evidence type="ECO:0000256" key="4">
    <source>
        <dbReference type="ARBA" id="ARBA00022679"/>
    </source>
</evidence>
<dbReference type="GO" id="GO:0003677">
    <property type="term" value="F:DNA binding"/>
    <property type="evidence" value="ECO:0007669"/>
    <property type="project" value="UniProtKB-KW"/>
</dbReference>
<evidence type="ECO:0000313" key="12">
    <source>
        <dbReference type="Proteomes" id="UP000229239"/>
    </source>
</evidence>
<name>A0A2M9HII3_9BIFI</name>
<dbReference type="Pfam" id="PF01420">
    <property type="entry name" value="Methylase_S"/>
    <property type="match status" value="1"/>
</dbReference>
<dbReference type="InterPro" id="IPR003356">
    <property type="entry name" value="DNA_methylase_A-5"/>
</dbReference>
<dbReference type="InterPro" id="IPR029063">
    <property type="entry name" value="SAM-dependent_MTases_sf"/>
</dbReference>
<gene>
    <name evidence="11" type="ORF">CSQ86_07835</name>
</gene>
<comment type="caution">
    <text evidence="11">The sequence shown here is derived from an EMBL/GenBank/DDBJ whole genome shotgun (WGS) entry which is preliminary data.</text>
</comment>
<dbReference type="InterPro" id="IPR000055">
    <property type="entry name" value="Restrct_endonuc_typeI_TRD"/>
</dbReference>
<dbReference type="AlphaFoldDB" id="A0A2M9HII3"/>
<evidence type="ECO:0000259" key="10">
    <source>
        <dbReference type="Pfam" id="PF02384"/>
    </source>
</evidence>
<dbReference type="Proteomes" id="UP000229239">
    <property type="component" value="Unassembled WGS sequence"/>
</dbReference>
<keyword evidence="5" id="KW-0949">S-adenosyl-L-methionine</keyword>
<dbReference type="InterPro" id="IPR051537">
    <property type="entry name" value="DNA_Adenine_Mtase"/>
</dbReference>
<keyword evidence="4 11" id="KW-0808">Transferase</keyword>
<evidence type="ECO:0000256" key="8">
    <source>
        <dbReference type="ARBA" id="ARBA00047942"/>
    </source>
</evidence>
<organism evidence="11 12">
    <name type="scientific">Bifidobacterium felsineum</name>
    <dbReference type="NCBI Taxonomy" id="2045440"/>
    <lineage>
        <taxon>Bacteria</taxon>
        <taxon>Bacillati</taxon>
        <taxon>Actinomycetota</taxon>
        <taxon>Actinomycetes</taxon>
        <taxon>Bifidobacteriales</taxon>
        <taxon>Bifidobacteriaceae</taxon>
        <taxon>Bifidobacterium</taxon>
    </lineage>
</organism>
<accession>A0A2M9HII3</accession>
<dbReference type="SUPFAM" id="SSF116734">
    <property type="entry name" value="DNA methylase specificity domain"/>
    <property type="match status" value="1"/>
</dbReference>
<evidence type="ECO:0000256" key="7">
    <source>
        <dbReference type="ARBA" id="ARBA00023125"/>
    </source>
</evidence>
<keyword evidence="7" id="KW-0238">DNA-binding</keyword>
<proteinExistence type="inferred from homology"/>
<dbReference type="EMBL" id="PEBJ01000004">
    <property type="protein sequence ID" value="PJM76625.1"/>
    <property type="molecule type" value="Genomic_DNA"/>
</dbReference>
<dbReference type="InterPro" id="IPR044946">
    <property type="entry name" value="Restrct_endonuc_typeI_TRD_sf"/>
</dbReference>
<protein>
    <recommendedName>
        <fullName evidence="2">site-specific DNA-methyltransferase (adenine-specific)</fullName>
        <ecNumber evidence="2">2.1.1.72</ecNumber>
    </recommendedName>
</protein>
<dbReference type="GO" id="GO:0009307">
    <property type="term" value="P:DNA restriction-modification system"/>
    <property type="evidence" value="ECO:0007669"/>
    <property type="project" value="UniProtKB-KW"/>
</dbReference>
<dbReference type="Pfam" id="PF02384">
    <property type="entry name" value="N6_Mtase"/>
    <property type="match status" value="1"/>
</dbReference>
<dbReference type="PANTHER" id="PTHR42933">
    <property type="entry name" value="SLR6095 PROTEIN"/>
    <property type="match status" value="1"/>
</dbReference>
<evidence type="ECO:0000256" key="2">
    <source>
        <dbReference type="ARBA" id="ARBA00011900"/>
    </source>
</evidence>
<evidence type="ECO:0000256" key="1">
    <source>
        <dbReference type="ARBA" id="ARBA00010923"/>
    </source>
</evidence>
<dbReference type="Gene3D" id="3.90.220.20">
    <property type="entry name" value="DNA methylase specificity domains"/>
    <property type="match status" value="1"/>
</dbReference>
<dbReference type="GO" id="GO:0032259">
    <property type="term" value="P:methylation"/>
    <property type="evidence" value="ECO:0007669"/>
    <property type="project" value="UniProtKB-KW"/>
</dbReference>
<dbReference type="SUPFAM" id="SSF53335">
    <property type="entry name" value="S-adenosyl-L-methionine-dependent methyltransferases"/>
    <property type="match status" value="1"/>
</dbReference>
<dbReference type="EC" id="2.1.1.72" evidence="2"/>
<comment type="similarity">
    <text evidence="1">Belongs to the type-I restriction system S methylase family.</text>
</comment>
<evidence type="ECO:0000259" key="9">
    <source>
        <dbReference type="Pfam" id="PF01420"/>
    </source>
</evidence>
<evidence type="ECO:0000256" key="5">
    <source>
        <dbReference type="ARBA" id="ARBA00022691"/>
    </source>
</evidence>
<dbReference type="Gene3D" id="3.40.50.150">
    <property type="entry name" value="Vaccinia Virus protein VP39"/>
    <property type="match status" value="1"/>
</dbReference>
<evidence type="ECO:0000256" key="3">
    <source>
        <dbReference type="ARBA" id="ARBA00022603"/>
    </source>
</evidence>
<feature type="domain" description="DNA methylase adenine-specific" evidence="10">
    <location>
        <begin position="291"/>
        <end position="542"/>
    </location>
</feature>
<dbReference type="PANTHER" id="PTHR42933:SF3">
    <property type="entry name" value="TYPE I RESTRICTION ENZYME MJAVIII METHYLASE SUBUNIT"/>
    <property type="match status" value="1"/>
</dbReference>
<dbReference type="REBASE" id="246022">
    <property type="entry name" value="BspTREHORF7835P"/>
</dbReference>
<dbReference type="PRINTS" id="PR00507">
    <property type="entry name" value="N12N6MTFRASE"/>
</dbReference>
<keyword evidence="6" id="KW-0680">Restriction system</keyword>